<keyword evidence="9" id="KW-1185">Reference proteome</keyword>
<evidence type="ECO:0000256" key="7">
    <source>
        <dbReference type="ARBA" id="ARBA00023237"/>
    </source>
</evidence>
<keyword evidence="7" id="KW-0998">Cell outer membrane</keyword>
<sequence>MKLRLVIVVVGSAFVFSKPVRAQEKVELDQVVALALEQNYDVKLYKNYAESASADDKYSIGVFLPVINANGSRIWNNSDQKQRLANNTERESNGIQSNNLNGAVQLTWTLFDGAKMFATRARLSEIEQQGELNVKAQMVNTVAQVVNNYYNVVRQEQQLKAIVEQMTVSEERVKLADRRLQVGTGAKPELLQAKVDLNAQRTSVLQQQTIIQQLKDQLNGLVNMKLPPVYDVTDTIVINLELKEEEIATNIENTNYSLLSYRKNMDVAALALRERQGERLPVFNFTSAYNFSRNINTQVINDFTLLYNRNKGFNYGFTVSVPILNGFANRRNIQQAHIMVDRQTILYEQQKIQVDVGVKNAYVNYNNAKKVLLIEEENILVAKENLYITLESFKRSATTFIELRTAQQSLADAYNRLINARYLAKLAETELLRLNSGLLK</sequence>
<proteinExistence type="inferred from homology"/>
<evidence type="ECO:0000256" key="1">
    <source>
        <dbReference type="ARBA" id="ARBA00004442"/>
    </source>
</evidence>
<keyword evidence="3" id="KW-0813">Transport</keyword>
<evidence type="ECO:0000256" key="2">
    <source>
        <dbReference type="ARBA" id="ARBA00007613"/>
    </source>
</evidence>
<dbReference type="EMBL" id="JAERRB010000003">
    <property type="protein sequence ID" value="MBL0741573.1"/>
    <property type="molecule type" value="Genomic_DNA"/>
</dbReference>
<evidence type="ECO:0000313" key="9">
    <source>
        <dbReference type="Proteomes" id="UP000613030"/>
    </source>
</evidence>
<dbReference type="PANTHER" id="PTHR30026:SF20">
    <property type="entry name" value="OUTER MEMBRANE PROTEIN TOLC"/>
    <property type="match status" value="1"/>
</dbReference>
<dbReference type="Gene3D" id="1.20.1600.10">
    <property type="entry name" value="Outer membrane efflux proteins (OEP)"/>
    <property type="match status" value="1"/>
</dbReference>
<dbReference type="Proteomes" id="UP000613030">
    <property type="component" value="Unassembled WGS sequence"/>
</dbReference>
<keyword evidence="6" id="KW-0472">Membrane</keyword>
<evidence type="ECO:0000256" key="5">
    <source>
        <dbReference type="ARBA" id="ARBA00022692"/>
    </source>
</evidence>
<dbReference type="Pfam" id="PF02321">
    <property type="entry name" value="OEP"/>
    <property type="match status" value="2"/>
</dbReference>
<comment type="caution">
    <text evidence="8">The sequence shown here is derived from an EMBL/GenBank/DDBJ whole genome shotgun (WGS) entry which is preliminary data.</text>
</comment>
<dbReference type="PANTHER" id="PTHR30026">
    <property type="entry name" value="OUTER MEMBRANE PROTEIN TOLC"/>
    <property type="match status" value="1"/>
</dbReference>
<keyword evidence="5" id="KW-0812">Transmembrane</keyword>
<accession>A0ABS1KQ10</accession>
<reference evidence="8 9" key="1">
    <citation type="submission" date="2021-01" db="EMBL/GenBank/DDBJ databases">
        <title>Chryseolinea sp. Jin1 Genome sequencing and assembly.</title>
        <authorList>
            <person name="Kim I."/>
        </authorList>
    </citation>
    <scope>NUCLEOTIDE SEQUENCE [LARGE SCALE GENOMIC DNA]</scope>
    <source>
        <strain evidence="8 9">Jin1</strain>
    </source>
</reference>
<evidence type="ECO:0000256" key="6">
    <source>
        <dbReference type="ARBA" id="ARBA00023136"/>
    </source>
</evidence>
<evidence type="ECO:0000256" key="3">
    <source>
        <dbReference type="ARBA" id="ARBA00022448"/>
    </source>
</evidence>
<dbReference type="SUPFAM" id="SSF56954">
    <property type="entry name" value="Outer membrane efflux proteins (OEP)"/>
    <property type="match status" value="1"/>
</dbReference>
<dbReference type="InterPro" id="IPR051906">
    <property type="entry name" value="TolC-like"/>
</dbReference>
<evidence type="ECO:0000256" key="4">
    <source>
        <dbReference type="ARBA" id="ARBA00022452"/>
    </source>
</evidence>
<comment type="subcellular location">
    <subcellularLocation>
        <location evidence="1">Cell outer membrane</location>
    </subcellularLocation>
</comment>
<evidence type="ECO:0000313" key="8">
    <source>
        <dbReference type="EMBL" id="MBL0741573.1"/>
    </source>
</evidence>
<dbReference type="InterPro" id="IPR003423">
    <property type="entry name" value="OMP_efflux"/>
</dbReference>
<dbReference type="RefSeq" id="WP_202008948.1">
    <property type="nucleotide sequence ID" value="NZ_JAERRB010000003.1"/>
</dbReference>
<organism evidence="8 9">
    <name type="scientific">Chryseolinea lacunae</name>
    <dbReference type="NCBI Taxonomy" id="2801331"/>
    <lineage>
        <taxon>Bacteria</taxon>
        <taxon>Pseudomonadati</taxon>
        <taxon>Bacteroidota</taxon>
        <taxon>Cytophagia</taxon>
        <taxon>Cytophagales</taxon>
        <taxon>Fulvivirgaceae</taxon>
        <taxon>Chryseolinea</taxon>
    </lineage>
</organism>
<gene>
    <name evidence="8" type="ORF">JI741_10110</name>
</gene>
<comment type="similarity">
    <text evidence="2">Belongs to the outer membrane factor (OMF) (TC 1.B.17) family.</text>
</comment>
<protein>
    <submittedName>
        <fullName evidence="8">TolC family protein</fullName>
    </submittedName>
</protein>
<keyword evidence="4" id="KW-1134">Transmembrane beta strand</keyword>
<name>A0ABS1KQ10_9BACT</name>